<name>A0A8H6D9J5_9HYPO</name>
<feature type="domain" description="HAT C-terminal dimerisation" evidence="7">
    <location>
        <begin position="558"/>
        <end position="632"/>
    </location>
</feature>
<evidence type="ECO:0000256" key="4">
    <source>
        <dbReference type="ARBA" id="ARBA00022833"/>
    </source>
</evidence>
<evidence type="ECO:0000259" key="7">
    <source>
        <dbReference type="Pfam" id="PF05699"/>
    </source>
</evidence>
<evidence type="ECO:0000256" key="1">
    <source>
        <dbReference type="ARBA" id="ARBA00004123"/>
    </source>
</evidence>
<dbReference type="PANTHER" id="PTHR46481">
    <property type="entry name" value="ZINC FINGER BED DOMAIN-CONTAINING PROTEIN 4"/>
    <property type="match status" value="1"/>
</dbReference>
<keyword evidence="5" id="KW-0539">Nucleus</keyword>
<dbReference type="Proteomes" id="UP000544331">
    <property type="component" value="Unassembled WGS sequence"/>
</dbReference>
<dbReference type="GO" id="GO:0046983">
    <property type="term" value="F:protein dimerization activity"/>
    <property type="evidence" value="ECO:0007669"/>
    <property type="project" value="InterPro"/>
</dbReference>
<comment type="subcellular location">
    <subcellularLocation>
        <location evidence="1">Nucleus</location>
    </subcellularLocation>
</comment>
<dbReference type="Pfam" id="PF05699">
    <property type="entry name" value="Dimer_Tnp_hAT"/>
    <property type="match status" value="1"/>
</dbReference>
<dbReference type="EMBL" id="JAAOAN010000382">
    <property type="protein sequence ID" value="KAF5708614.1"/>
    <property type="molecule type" value="Genomic_DNA"/>
</dbReference>
<dbReference type="GO" id="GO:0005634">
    <property type="term" value="C:nucleus"/>
    <property type="evidence" value="ECO:0007669"/>
    <property type="project" value="UniProtKB-SubCell"/>
</dbReference>
<dbReference type="InterPro" id="IPR008906">
    <property type="entry name" value="HATC_C_dom"/>
</dbReference>
<dbReference type="PANTHER" id="PTHR46481:SF10">
    <property type="entry name" value="ZINC FINGER BED DOMAIN-CONTAINING PROTEIN 39"/>
    <property type="match status" value="1"/>
</dbReference>
<keyword evidence="4" id="KW-0862">Zinc</keyword>
<evidence type="ECO:0000256" key="3">
    <source>
        <dbReference type="ARBA" id="ARBA00022771"/>
    </source>
</evidence>
<keyword evidence="3" id="KW-0863">Zinc-finger</keyword>
<dbReference type="InterPro" id="IPR052035">
    <property type="entry name" value="ZnF_BED_domain_contain"/>
</dbReference>
<evidence type="ECO:0000256" key="6">
    <source>
        <dbReference type="SAM" id="MobiDB-lite"/>
    </source>
</evidence>
<dbReference type="SUPFAM" id="SSF53098">
    <property type="entry name" value="Ribonuclease H-like"/>
    <property type="match status" value="1"/>
</dbReference>
<organism evidence="8 9">
    <name type="scientific">Fusarium mundagurra</name>
    <dbReference type="NCBI Taxonomy" id="1567541"/>
    <lineage>
        <taxon>Eukaryota</taxon>
        <taxon>Fungi</taxon>
        <taxon>Dikarya</taxon>
        <taxon>Ascomycota</taxon>
        <taxon>Pezizomycotina</taxon>
        <taxon>Sordariomycetes</taxon>
        <taxon>Hypocreomycetidae</taxon>
        <taxon>Hypocreales</taxon>
        <taxon>Nectriaceae</taxon>
        <taxon>Fusarium</taxon>
        <taxon>Fusarium fujikuroi species complex</taxon>
    </lineage>
</organism>
<dbReference type="GO" id="GO:0008270">
    <property type="term" value="F:zinc ion binding"/>
    <property type="evidence" value="ECO:0007669"/>
    <property type="project" value="UniProtKB-KW"/>
</dbReference>
<dbReference type="AlphaFoldDB" id="A0A8H6D9J5"/>
<sequence length="685" mass="78169">MFKPKLPPPNGAHPVGFAAIAPNRKSTNQKPMSRRIPGTLKTTSAKHTVSSIQIHQKQSATKRKRDDLHDELVARFDKATFQRLLVRWITDANLSFRLSEHVGLHELFDYLNPLVRETSANLTHKTIRAKVIHEFNTYKAHVTDTLLRSPNKAHIAFDGWTSRNRHSFFSINALFLDDETFQPRKILLGLPNVAMAHTGENICAAVTEVLEEFELVQHNKLGYFVLGNASNNDKAVEELGRKFEWQEPATRRIRCFGHVLHLVATAMLYVHDTQALEALDPDDFDEWTKRGPVGKLHNLVVWINRSNKATVILRRLQDDDPDKNYPGTLDVVLDNGTRWLSQHCMIERAIKLRRYLEEPVNITIQSNRKLARSRSKVEKSRSSLPSCLEEDNLLTDADWEALNWFSNILTMFNSCLLRLEGDCQVRLRKGGAEAQYGMVWQVAIAYEFLLSTLERAKTESADRPESSYLSACINSAYCSSSWNTMGVLDKARHLIQTLWEEEYRDLPAQWEIADSNLLVAVRAREYNPFDSFQDELISYPNSEEESVADEFERWQSTKQDTFSKHDNPLEYWSDKRFEYPRVAKMAIDVLSVPAMAVECERAFSSAGSMVSPQRTRLDASTIAVTQSVRSWLKAGLLEGYDGLLKETSGEVAGTFAVFTDEHVAVLDRVYDLAASFDDDFLDHLR</sequence>
<evidence type="ECO:0000313" key="9">
    <source>
        <dbReference type="Proteomes" id="UP000544331"/>
    </source>
</evidence>
<comment type="caution">
    <text evidence="8">The sequence shown here is derived from an EMBL/GenBank/DDBJ whole genome shotgun (WGS) entry which is preliminary data.</text>
</comment>
<dbReference type="InterPro" id="IPR012337">
    <property type="entry name" value="RNaseH-like_sf"/>
</dbReference>
<protein>
    <submittedName>
        <fullName evidence="8">Transposase</fullName>
    </submittedName>
</protein>
<keyword evidence="9" id="KW-1185">Reference proteome</keyword>
<reference evidence="8 9" key="1">
    <citation type="submission" date="2020-05" db="EMBL/GenBank/DDBJ databases">
        <title>Identification and distribution of gene clusters putatively required for synthesis of sphingolipid metabolism inhibitors in phylogenetically diverse species of the filamentous fungus Fusarium.</title>
        <authorList>
            <person name="Kim H.-S."/>
            <person name="Busman M."/>
            <person name="Brown D.W."/>
            <person name="Divon H."/>
            <person name="Uhlig S."/>
            <person name="Proctor R.H."/>
        </authorList>
    </citation>
    <scope>NUCLEOTIDE SEQUENCE [LARGE SCALE GENOMIC DNA]</scope>
    <source>
        <strain evidence="8 9">NRRL 66235</strain>
    </source>
</reference>
<proteinExistence type="predicted"/>
<accession>A0A8H6D9J5</accession>
<dbReference type="OrthoDB" id="5062037at2759"/>
<feature type="region of interest" description="Disordered" evidence="6">
    <location>
        <begin position="22"/>
        <end position="64"/>
    </location>
</feature>
<gene>
    <name evidence="8" type="ORF">FMUND_10526</name>
</gene>
<evidence type="ECO:0000256" key="2">
    <source>
        <dbReference type="ARBA" id="ARBA00022723"/>
    </source>
</evidence>
<evidence type="ECO:0000313" key="8">
    <source>
        <dbReference type="EMBL" id="KAF5708614.1"/>
    </source>
</evidence>
<evidence type="ECO:0000256" key="5">
    <source>
        <dbReference type="ARBA" id="ARBA00023242"/>
    </source>
</evidence>
<feature type="compositionally biased region" description="Polar residues" evidence="6">
    <location>
        <begin position="40"/>
        <end position="59"/>
    </location>
</feature>
<keyword evidence="2" id="KW-0479">Metal-binding</keyword>